<organism evidence="1 2">
    <name type="scientific">Antarcticirhabdus aurantiaca</name>
    <dbReference type="NCBI Taxonomy" id="2606717"/>
    <lineage>
        <taxon>Bacteria</taxon>
        <taxon>Pseudomonadati</taxon>
        <taxon>Pseudomonadota</taxon>
        <taxon>Alphaproteobacteria</taxon>
        <taxon>Hyphomicrobiales</taxon>
        <taxon>Aurantimonadaceae</taxon>
        <taxon>Antarcticirhabdus</taxon>
    </lineage>
</organism>
<reference evidence="1" key="1">
    <citation type="submission" date="2022-11" db="EMBL/GenBank/DDBJ databases">
        <title>beta-Carotene-producing bacterium, Jeongeuplla avenae sp. nov., alleviates the salt stress of Arabidopsis seedlings.</title>
        <authorList>
            <person name="Jiang L."/>
            <person name="Lee J."/>
        </authorList>
    </citation>
    <scope>NUCLEOTIDE SEQUENCE</scope>
    <source>
        <strain evidence="1">DY_R2A_6</strain>
    </source>
</reference>
<protein>
    <submittedName>
        <fullName evidence="1">Glycerol-3-phosphate dehydrogenase/oxidase</fullName>
    </submittedName>
</protein>
<dbReference type="EMBL" id="CP113520">
    <property type="protein sequence ID" value="WAJ27923.1"/>
    <property type="molecule type" value="Genomic_DNA"/>
</dbReference>
<dbReference type="Proteomes" id="UP001163223">
    <property type="component" value="Chromosome"/>
</dbReference>
<gene>
    <name evidence="1" type="ORF">OXU80_24290</name>
</gene>
<accession>A0ACD4NMF5</accession>
<sequence length="596" mass="65015">MPDQRAETLDEIRADAAFDVLVVGGGINGIGVYRDLSLQDLRVLLVERNDFCSGCSAAPSRMIHGGLRYLENGEFELVRESLRERDALLTNAPHMVRPLPTTIPVRSIGSGLLNGAAGLLGWTGKPAPRGALAVKTGLALYDWITRARRLLPRHVFRGAKATFARWPALDPTLRFSATYYDAWISYPERLGVELLLDTKRLAPQSAALNYAEVRPAGDGFEVRDGVGENRLAVTARIVVNAAGAWLDTAVAELDGANRPVERLVEGTKGSHLILDNARLLEALGGHMIFFENADGRVCIMFPYLGRVLVGSTDIRVAKPERVRCEPDETAYILAAAREVFPSIPIDPADVVYSYSGIRPLPRSDHAFTGRISRGHSVARIEGRVPQICMVGGKWTTFRAFAEQTADAVLAELGTPRRQSTLELPIGGGAGFPRDAEALVSALAAEFSISLGRARHLVDRYGSRARHVIAFCRNRPDDVGLDAGIGTTLAEVVYLARHELVARATDIVFRRTSLAIRGDVSRPVVERVAQALAGELGWDADRTASEAQTVIEDLVTYHGVSREALDRRSNLGAVHEDQRQGPDEQDVHQRQLSGRRA</sequence>
<evidence type="ECO:0000313" key="2">
    <source>
        <dbReference type="Proteomes" id="UP001163223"/>
    </source>
</evidence>
<name>A0ACD4NMF5_9HYPH</name>
<evidence type="ECO:0000313" key="1">
    <source>
        <dbReference type="EMBL" id="WAJ27923.1"/>
    </source>
</evidence>
<proteinExistence type="predicted"/>
<keyword evidence="2" id="KW-1185">Reference proteome</keyword>